<evidence type="ECO:0000256" key="11">
    <source>
        <dbReference type="ARBA" id="ARBA00023136"/>
    </source>
</evidence>
<evidence type="ECO:0000256" key="5">
    <source>
        <dbReference type="ARBA" id="ARBA00022496"/>
    </source>
</evidence>
<dbReference type="InterPro" id="IPR039426">
    <property type="entry name" value="TonB-dep_rcpt-like"/>
</dbReference>
<evidence type="ECO:0000256" key="9">
    <source>
        <dbReference type="ARBA" id="ARBA00023065"/>
    </source>
</evidence>
<proteinExistence type="inferred from homology"/>
<dbReference type="PANTHER" id="PTHR32552:SF89">
    <property type="entry name" value="CATECHOLATE SIDEROPHORE RECEPTOR FIU"/>
    <property type="match status" value="1"/>
</dbReference>
<keyword evidence="9" id="KW-0406">Ion transport</keyword>
<dbReference type="Gene3D" id="2.40.170.20">
    <property type="entry name" value="TonB-dependent receptor, beta-barrel domain"/>
    <property type="match status" value="1"/>
</dbReference>
<evidence type="ECO:0000256" key="1">
    <source>
        <dbReference type="ARBA" id="ARBA00004571"/>
    </source>
</evidence>
<dbReference type="PROSITE" id="PS52016">
    <property type="entry name" value="TONB_DEPENDENT_REC_3"/>
    <property type="match status" value="1"/>
</dbReference>
<evidence type="ECO:0000313" key="21">
    <source>
        <dbReference type="Proteomes" id="UP000184339"/>
    </source>
</evidence>
<evidence type="ECO:0000313" key="20">
    <source>
        <dbReference type="EMBL" id="SHM90828.1"/>
    </source>
</evidence>
<dbReference type="InterPro" id="IPR037066">
    <property type="entry name" value="Plug_dom_sf"/>
</dbReference>
<evidence type="ECO:0000259" key="19">
    <source>
        <dbReference type="Pfam" id="PF07715"/>
    </source>
</evidence>
<keyword evidence="7 17" id="KW-0732">Signal</keyword>
<dbReference type="Proteomes" id="UP000184339">
    <property type="component" value="Unassembled WGS sequence"/>
</dbReference>
<dbReference type="Gene3D" id="2.170.130.10">
    <property type="entry name" value="TonB-dependent receptor, plug domain"/>
    <property type="match status" value="1"/>
</dbReference>
<comment type="subcellular location">
    <subcellularLocation>
        <location evidence="1 14">Cell outer membrane</location>
        <topology evidence="1 14">Multi-pass membrane protein</topology>
    </subcellularLocation>
</comment>
<dbReference type="AlphaFoldDB" id="A0A1M7MIQ7"/>
<dbReference type="InterPro" id="IPR000531">
    <property type="entry name" value="Beta-barrel_TonB"/>
</dbReference>
<dbReference type="FunFam" id="2.170.130.10:FF:000001">
    <property type="entry name" value="Catecholate siderophore TonB-dependent receptor"/>
    <property type="match status" value="1"/>
</dbReference>
<evidence type="ECO:0000256" key="6">
    <source>
        <dbReference type="ARBA" id="ARBA00022692"/>
    </source>
</evidence>
<feature type="signal peptide" evidence="17">
    <location>
        <begin position="1"/>
        <end position="33"/>
    </location>
</feature>
<evidence type="ECO:0000256" key="12">
    <source>
        <dbReference type="ARBA" id="ARBA00023170"/>
    </source>
</evidence>
<dbReference type="STRING" id="551987.SAMN05192549_103193"/>
<dbReference type="InterPro" id="IPR036942">
    <property type="entry name" value="Beta-barrel_TonB_sf"/>
</dbReference>
<dbReference type="Pfam" id="PF07715">
    <property type="entry name" value="Plug"/>
    <property type="match status" value="1"/>
</dbReference>
<keyword evidence="5" id="KW-0410">Iron transport</keyword>
<organism evidence="20 21">
    <name type="scientific">Duganella sacchari</name>
    <dbReference type="NCBI Taxonomy" id="551987"/>
    <lineage>
        <taxon>Bacteria</taxon>
        <taxon>Pseudomonadati</taxon>
        <taxon>Pseudomonadota</taxon>
        <taxon>Betaproteobacteria</taxon>
        <taxon>Burkholderiales</taxon>
        <taxon>Oxalobacteraceae</taxon>
        <taxon>Telluria group</taxon>
        <taxon>Duganella</taxon>
    </lineage>
</organism>
<dbReference type="EMBL" id="FRCX01000003">
    <property type="protein sequence ID" value="SHM90828.1"/>
    <property type="molecule type" value="Genomic_DNA"/>
</dbReference>
<evidence type="ECO:0000256" key="2">
    <source>
        <dbReference type="ARBA" id="ARBA00009810"/>
    </source>
</evidence>
<dbReference type="GO" id="GO:0015891">
    <property type="term" value="P:siderophore transport"/>
    <property type="evidence" value="ECO:0007669"/>
    <property type="project" value="UniProtKB-ARBA"/>
</dbReference>
<comment type="similarity">
    <text evidence="2 14 15">Belongs to the TonB-dependent receptor family.</text>
</comment>
<evidence type="ECO:0000256" key="15">
    <source>
        <dbReference type="RuleBase" id="RU003357"/>
    </source>
</evidence>
<dbReference type="GO" id="GO:0015344">
    <property type="term" value="F:siderophore uptake transmembrane transporter activity"/>
    <property type="evidence" value="ECO:0007669"/>
    <property type="project" value="TreeGrafter"/>
</dbReference>
<gene>
    <name evidence="20" type="ORF">SAMN05192549_103193</name>
</gene>
<dbReference type="OrthoDB" id="9790771at2"/>
<sequence>MAMIKSRKHAQTRFNQHMSAALAAMLLPVAAHAAEAAPEAADQAKPQTLQEVKVSGSRENDFKADHAASAKYTEKLVDTAQTLTVLKKELIEQQGATTLTEALRNTPGVGAFFLGENGSTNTGDAIYMRGFDASSSIYVDGVRDIGSISRDTFNIEQIDVLKGPAGTDNGRSSPTGSINLVSKQPLLENAYSGSATLGSGKQRRATADINTVIDADSGTAFRLNLLDQDSENPGRDFVKAKRWGIAPSLAFGLNSTTRVYLNLFHVKQDNIPDGGVLTIGLPGWTPPPDIAAVAATPTRPGVPAKSFAFMAGAKPVDPKNFYGSVLDHDNVKADMATVKVEHDFASGAKLVNTTRYGKTKQDYLLTSFMATNTNLNANVASTNPDNWTMARTNLTTKDQLNEILTNQTTLTADFTTGAFKHTVVSGLELTNEKQVNYTYANFAPAATIGLPATSIYHPNPNTPISAAQVNLQRNGGRSEGTTNTQSVYAFDTVKFGEQWIFNGGVRVDHYNTSYNAITVQAVTTPQTIPVGTLVGSNLETSDNLINGKLSALYKPTKDSSVYALVASSKAPPGSANFALSTAASSAANPNFDPQVTTNYEVGSKWDLLGQKLSLAGALFRTEVKNEVEQDPVDAKYYQTGKKRVQGIELSITGEILPKWLISAGYVHQSTSVESGKIVTAGGDNQLTYTPKQSFTAWSSYTLPFGLQIGGGARFSDKLARGTDGAVGTPAYADSYWVFDAMASYPINKHIDLRLNVYNLGDKNYVQAINKSGYRYTPGAPRSGSLTANFKF</sequence>
<feature type="region of interest" description="Disordered" evidence="16">
    <location>
        <begin position="37"/>
        <end position="60"/>
    </location>
</feature>
<keyword evidence="6 14" id="KW-0812">Transmembrane</keyword>
<name>A0A1M7MIQ7_9BURK</name>
<dbReference type="SUPFAM" id="SSF56935">
    <property type="entry name" value="Porins"/>
    <property type="match status" value="1"/>
</dbReference>
<keyword evidence="3 14" id="KW-0813">Transport</keyword>
<feature type="chain" id="PRO_5009928179" evidence="17">
    <location>
        <begin position="34"/>
        <end position="791"/>
    </location>
</feature>
<feature type="domain" description="TonB-dependent receptor plug" evidence="19">
    <location>
        <begin position="76"/>
        <end position="176"/>
    </location>
</feature>
<keyword evidence="11 14" id="KW-0472">Membrane</keyword>
<feature type="domain" description="TonB-dependent receptor-like beta-barrel" evidence="18">
    <location>
        <begin position="308"/>
        <end position="759"/>
    </location>
</feature>
<dbReference type="CDD" id="cd01347">
    <property type="entry name" value="ligand_gated_channel"/>
    <property type="match status" value="1"/>
</dbReference>
<accession>A0A1M7MIQ7</accession>
<evidence type="ECO:0000256" key="16">
    <source>
        <dbReference type="SAM" id="MobiDB-lite"/>
    </source>
</evidence>
<evidence type="ECO:0000256" key="10">
    <source>
        <dbReference type="ARBA" id="ARBA00023077"/>
    </source>
</evidence>
<evidence type="ECO:0000256" key="3">
    <source>
        <dbReference type="ARBA" id="ARBA00022448"/>
    </source>
</evidence>
<dbReference type="NCBIfam" id="NF007349">
    <property type="entry name" value="PRK09840.1"/>
    <property type="match status" value="1"/>
</dbReference>
<keyword evidence="21" id="KW-1185">Reference proteome</keyword>
<keyword evidence="8" id="KW-0408">Iron</keyword>
<keyword evidence="4 14" id="KW-1134">Transmembrane beta strand</keyword>
<evidence type="ECO:0000256" key="4">
    <source>
        <dbReference type="ARBA" id="ARBA00022452"/>
    </source>
</evidence>
<dbReference type="PANTHER" id="PTHR32552">
    <property type="entry name" value="FERRICHROME IRON RECEPTOR-RELATED"/>
    <property type="match status" value="1"/>
</dbReference>
<dbReference type="Pfam" id="PF00593">
    <property type="entry name" value="TonB_dep_Rec_b-barrel"/>
    <property type="match status" value="1"/>
</dbReference>
<keyword evidence="13 14" id="KW-0998">Cell outer membrane</keyword>
<evidence type="ECO:0000256" key="17">
    <source>
        <dbReference type="SAM" id="SignalP"/>
    </source>
</evidence>
<evidence type="ECO:0000256" key="8">
    <source>
        <dbReference type="ARBA" id="ARBA00023004"/>
    </source>
</evidence>
<keyword evidence="10 15" id="KW-0798">TonB box</keyword>
<evidence type="ECO:0000256" key="13">
    <source>
        <dbReference type="ARBA" id="ARBA00023237"/>
    </source>
</evidence>
<reference evidence="21" key="1">
    <citation type="submission" date="2016-11" db="EMBL/GenBank/DDBJ databases">
        <authorList>
            <person name="Varghese N."/>
            <person name="Submissions S."/>
        </authorList>
    </citation>
    <scope>NUCLEOTIDE SEQUENCE [LARGE SCALE GENOMIC DNA]</scope>
    <source>
        <strain evidence="21">Sac-22</strain>
    </source>
</reference>
<dbReference type="InterPro" id="IPR012910">
    <property type="entry name" value="Plug_dom"/>
</dbReference>
<dbReference type="RefSeq" id="WP_072783074.1">
    <property type="nucleotide sequence ID" value="NZ_FRCX01000003.1"/>
</dbReference>
<dbReference type="GO" id="GO:0009279">
    <property type="term" value="C:cell outer membrane"/>
    <property type="evidence" value="ECO:0007669"/>
    <property type="project" value="UniProtKB-SubCell"/>
</dbReference>
<evidence type="ECO:0000256" key="14">
    <source>
        <dbReference type="PROSITE-ProRule" id="PRU01360"/>
    </source>
</evidence>
<keyword evidence="12 20" id="KW-0675">Receptor</keyword>
<protein>
    <submittedName>
        <fullName evidence="20">Catecholate siderophore receptor</fullName>
    </submittedName>
</protein>
<evidence type="ECO:0000259" key="18">
    <source>
        <dbReference type="Pfam" id="PF00593"/>
    </source>
</evidence>
<evidence type="ECO:0000256" key="7">
    <source>
        <dbReference type="ARBA" id="ARBA00022729"/>
    </source>
</evidence>